<dbReference type="GO" id="GO:0015074">
    <property type="term" value="P:DNA integration"/>
    <property type="evidence" value="ECO:0007669"/>
    <property type="project" value="InterPro"/>
</dbReference>
<organism evidence="3 4">
    <name type="scientific">Planobispora rosea</name>
    <dbReference type="NCBI Taxonomy" id="35762"/>
    <lineage>
        <taxon>Bacteria</taxon>
        <taxon>Bacillati</taxon>
        <taxon>Actinomycetota</taxon>
        <taxon>Actinomycetes</taxon>
        <taxon>Streptosporangiales</taxon>
        <taxon>Streptosporangiaceae</taxon>
        <taxon>Planobispora</taxon>
    </lineage>
</organism>
<gene>
    <name evidence="3" type="ORF">Pro02_08950</name>
</gene>
<comment type="caution">
    <text evidence="3">The sequence shown here is derived from an EMBL/GenBank/DDBJ whole genome shotgun (WGS) entry which is preliminary data.</text>
</comment>
<protein>
    <submittedName>
        <fullName evidence="3">IS3 family transposase</fullName>
    </submittedName>
</protein>
<evidence type="ECO:0000256" key="1">
    <source>
        <dbReference type="SAM" id="MobiDB-lite"/>
    </source>
</evidence>
<feature type="region of interest" description="Disordered" evidence="1">
    <location>
        <begin position="226"/>
        <end position="262"/>
    </location>
</feature>
<sequence>MLDRGTYLASVSTMYRVLRARGLVRERRAQARHEAKKKPHLVARSPNEVWSWDITRLPSIERGKYFDLYVMIDIFSRCVVHWEVHVRESGELAKQFIENCIRANGGLAPRTIHSDRGTSMTSKSVASLLSDLDIIKSHSRPRVSNDNPYSEANFKTMKYCPVFPEVFGSAQDARSFCHRFFDYYNHRHYHSGIGLHTPFTVHIGTAQAIQDKRQDTIEEFRVANPQRFTRRPSLPKLPTEAWINEPSDDDGLTSSSDEEEAA</sequence>
<dbReference type="PANTHER" id="PTHR46889:SF4">
    <property type="entry name" value="TRANSPOSASE INSO FOR INSERTION SEQUENCE ELEMENT IS911B-RELATED"/>
    <property type="match status" value="1"/>
</dbReference>
<dbReference type="GO" id="GO:0003676">
    <property type="term" value="F:nucleic acid binding"/>
    <property type="evidence" value="ECO:0007669"/>
    <property type="project" value="InterPro"/>
</dbReference>
<dbReference type="SUPFAM" id="SSF53098">
    <property type="entry name" value="Ribonuclease H-like"/>
    <property type="match status" value="1"/>
</dbReference>
<evidence type="ECO:0000313" key="3">
    <source>
        <dbReference type="EMBL" id="GIH82487.1"/>
    </source>
</evidence>
<dbReference type="InterPro" id="IPR036397">
    <property type="entry name" value="RNaseH_sf"/>
</dbReference>
<feature type="compositionally biased region" description="Acidic residues" evidence="1">
    <location>
        <begin position="246"/>
        <end position="262"/>
    </location>
</feature>
<evidence type="ECO:0000313" key="4">
    <source>
        <dbReference type="Proteomes" id="UP000655044"/>
    </source>
</evidence>
<dbReference type="InterPro" id="IPR012337">
    <property type="entry name" value="RNaseH-like_sf"/>
</dbReference>
<proteinExistence type="predicted"/>
<evidence type="ECO:0000259" key="2">
    <source>
        <dbReference type="PROSITE" id="PS50994"/>
    </source>
</evidence>
<reference evidence="3" key="1">
    <citation type="submission" date="2021-01" db="EMBL/GenBank/DDBJ databases">
        <title>Whole genome shotgun sequence of Planobispora rosea NBRC 15558.</title>
        <authorList>
            <person name="Komaki H."/>
            <person name="Tamura T."/>
        </authorList>
    </citation>
    <scope>NUCLEOTIDE SEQUENCE</scope>
    <source>
        <strain evidence="3">NBRC 15558</strain>
    </source>
</reference>
<dbReference type="EMBL" id="BOOI01000008">
    <property type="protein sequence ID" value="GIH82487.1"/>
    <property type="molecule type" value="Genomic_DNA"/>
</dbReference>
<feature type="domain" description="Integrase catalytic" evidence="2">
    <location>
        <begin position="42"/>
        <end position="206"/>
    </location>
</feature>
<dbReference type="InterPro" id="IPR050900">
    <property type="entry name" value="Transposase_IS3/IS150/IS904"/>
</dbReference>
<dbReference type="PANTHER" id="PTHR46889">
    <property type="entry name" value="TRANSPOSASE INSF FOR INSERTION SEQUENCE IS3B-RELATED"/>
    <property type="match status" value="1"/>
</dbReference>
<accession>A0A8J3WB52</accession>
<keyword evidence="4" id="KW-1185">Reference proteome</keyword>
<name>A0A8J3WB52_PLARO</name>
<dbReference type="InterPro" id="IPR001584">
    <property type="entry name" value="Integrase_cat-core"/>
</dbReference>
<dbReference type="AlphaFoldDB" id="A0A8J3WB52"/>
<dbReference type="Proteomes" id="UP000655044">
    <property type="component" value="Unassembled WGS sequence"/>
</dbReference>
<dbReference type="Pfam" id="PF00665">
    <property type="entry name" value="rve"/>
    <property type="match status" value="1"/>
</dbReference>
<dbReference type="PROSITE" id="PS50994">
    <property type="entry name" value="INTEGRASE"/>
    <property type="match status" value="1"/>
</dbReference>
<dbReference type="Gene3D" id="3.30.420.10">
    <property type="entry name" value="Ribonuclease H-like superfamily/Ribonuclease H"/>
    <property type="match status" value="1"/>
</dbReference>